<accession>D7TF87</accession>
<proteinExistence type="predicted"/>
<evidence type="ECO:0000313" key="1">
    <source>
        <dbReference type="EMBL" id="CBI29122.3"/>
    </source>
</evidence>
<keyword evidence="2" id="KW-1185">Reference proteome</keyword>
<evidence type="ECO:0000313" key="2">
    <source>
        <dbReference type="Proteomes" id="UP000009183"/>
    </source>
</evidence>
<dbReference type="InParanoid" id="D7TF87"/>
<gene>
    <name evidence="1" type="ordered locus">VIT_13s0047g00670</name>
</gene>
<dbReference type="HOGENOM" id="CLU_2676126_0_0_1"/>
<protein>
    <submittedName>
        <fullName evidence="1">Uncharacterized protein</fullName>
    </submittedName>
</protein>
<reference evidence="2" key="1">
    <citation type="journal article" date="2007" name="Nature">
        <title>The grapevine genome sequence suggests ancestral hexaploidization in major angiosperm phyla.</title>
        <authorList>
            <consortium name="The French-Italian Public Consortium for Grapevine Genome Characterization."/>
            <person name="Jaillon O."/>
            <person name="Aury J.-M."/>
            <person name="Noel B."/>
            <person name="Policriti A."/>
            <person name="Clepet C."/>
            <person name="Casagrande A."/>
            <person name="Choisne N."/>
            <person name="Aubourg S."/>
            <person name="Vitulo N."/>
            <person name="Jubin C."/>
            <person name="Vezzi A."/>
            <person name="Legeai F."/>
            <person name="Hugueney P."/>
            <person name="Dasilva C."/>
            <person name="Horner D."/>
            <person name="Mica E."/>
            <person name="Jublot D."/>
            <person name="Poulain J."/>
            <person name="Bruyere C."/>
            <person name="Billault A."/>
            <person name="Segurens B."/>
            <person name="Gouyvenoux M."/>
            <person name="Ugarte E."/>
            <person name="Cattonaro F."/>
            <person name="Anthouard V."/>
            <person name="Vico V."/>
            <person name="Del Fabbro C."/>
            <person name="Alaux M."/>
            <person name="Di Gaspero G."/>
            <person name="Dumas V."/>
            <person name="Felice N."/>
            <person name="Paillard S."/>
            <person name="Juman I."/>
            <person name="Moroldo M."/>
            <person name="Scalabrin S."/>
            <person name="Canaguier A."/>
            <person name="Le Clainche I."/>
            <person name="Malacrida G."/>
            <person name="Durand E."/>
            <person name="Pesole G."/>
            <person name="Laucou V."/>
            <person name="Chatelet P."/>
            <person name="Merdinoglu D."/>
            <person name="Delledonne M."/>
            <person name="Pezzotti M."/>
            <person name="Lecharny A."/>
            <person name="Scarpelli C."/>
            <person name="Artiguenave F."/>
            <person name="Pe M.E."/>
            <person name="Valle G."/>
            <person name="Morgante M."/>
            <person name="Caboche M."/>
            <person name="Adam-Blondon A.-F."/>
            <person name="Weissenbach J."/>
            <person name="Quetier F."/>
            <person name="Wincker P."/>
        </authorList>
    </citation>
    <scope>NUCLEOTIDE SEQUENCE [LARGE SCALE GENOMIC DNA]</scope>
    <source>
        <strain evidence="2">cv. Pinot noir / PN40024</strain>
    </source>
</reference>
<dbReference type="AlphaFoldDB" id="D7TF87"/>
<name>D7TF87_VITVI</name>
<sequence length="75" mass="8650">MASLLLSSWGSPTPSNNIMKIQKKTNLPGPHYQRGSTSIFTWNLFYENLSLVSFNKLFFRKDEFSIYILSSSLKK</sequence>
<dbReference type="PaxDb" id="29760-VIT_13s0047g00670.t01"/>
<dbReference type="Proteomes" id="UP000009183">
    <property type="component" value="Chromosome 13"/>
</dbReference>
<organism evidence="1 2">
    <name type="scientific">Vitis vinifera</name>
    <name type="common">Grape</name>
    <dbReference type="NCBI Taxonomy" id="29760"/>
    <lineage>
        <taxon>Eukaryota</taxon>
        <taxon>Viridiplantae</taxon>
        <taxon>Streptophyta</taxon>
        <taxon>Embryophyta</taxon>
        <taxon>Tracheophyta</taxon>
        <taxon>Spermatophyta</taxon>
        <taxon>Magnoliopsida</taxon>
        <taxon>eudicotyledons</taxon>
        <taxon>Gunneridae</taxon>
        <taxon>Pentapetalae</taxon>
        <taxon>rosids</taxon>
        <taxon>Vitales</taxon>
        <taxon>Vitaceae</taxon>
        <taxon>Viteae</taxon>
        <taxon>Vitis</taxon>
    </lineage>
</organism>
<dbReference type="EMBL" id="FN595767">
    <property type="protein sequence ID" value="CBI29122.3"/>
    <property type="molecule type" value="Genomic_DNA"/>
</dbReference>